<organism evidence="5 6">
    <name type="scientific">Algivirga pacifica</name>
    <dbReference type="NCBI Taxonomy" id="1162670"/>
    <lineage>
        <taxon>Bacteria</taxon>
        <taxon>Pseudomonadati</taxon>
        <taxon>Bacteroidota</taxon>
        <taxon>Cytophagia</taxon>
        <taxon>Cytophagales</taxon>
        <taxon>Flammeovirgaceae</taxon>
        <taxon>Algivirga</taxon>
    </lineage>
</organism>
<dbReference type="Gene3D" id="2.40.30.170">
    <property type="match status" value="1"/>
</dbReference>
<dbReference type="SUPFAM" id="SSF111369">
    <property type="entry name" value="HlyD-like secretion proteins"/>
    <property type="match status" value="1"/>
</dbReference>
<dbReference type="InterPro" id="IPR058649">
    <property type="entry name" value="CzcB_C"/>
</dbReference>
<evidence type="ECO:0000256" key="1">
    <source>
        <dbReference type="ARBA" id="ARBA00009477"/>
    </source>
</evidence>
<reference evidence="6" key="1">
    <citation type="journal article" date="2019" name="Int. J. Syst. Evol. Microbiol.">
        <title>The Global Catalogue of Microorganisms (GCM) 10K type strain sequencing project: providing services to taxonomists for standard genome sequencing and annotation.</title>
        <authorList>
            <consortium name="The Broad Institute Genomics Platform"/>
            <consortium name="The Broad Institute Genome Sequencing Center for Infectious Disease"/>
            <person name="Wu L."/>
            <person name="Ma J."/>
        </authorList>
    </citation>
    <scope>NUCLEOTIDE SEQUENCE [LARGE SCALE GENOMIC DNA]</scope>
    <source>
        <strain evidence="6">JCM 18326</strain>
    </source>
</reference>
<dbReference type="InterPro" id="IPR006143">
    <property type="entry name" value="RND_pump_MFP"/>
</dbReference>
<dbReference type="Gene3D" id="2.40.50.100">
    <property type="match status" value="1"/>
</dbReference>
<gene>
    <name evidence="5" type="ORF">GCM10023331_06260</name>
</gene>
<comment type="caution">
    <text evidence="5">The sequence shown here is derived from an EMBL/GenBank/DDBJ whole genome shotgun (WGS) entry which is preliminary data.</text>
</comment>
<dbReference type="PANTHER" id="PTHR30097:SF4">
    <property type="entry name" value="SLR6042 PROTEIN"/>
    <property type="match status" value="1"/>
</dbReference>
<dbReference type="InterPro" id="IPR051909">
    <property type="entry name" value="MFP_Cation_Efflux"/>
</dbReference>
<accession>A0ABP9D4N2</accession>
<evidence type="ECO:0000313" key="5">
    <source>
        <dbReference type="EMBL" id="GAA4824465.1"/>
    </source>
</evidence>
<dbReference type="NCBIfam" id="TIGR01730">
    <property type="entry name" value="RND_mfp"/>
    <property type="match status" value="1"/>
</dbReference>
<name>A0ABP9D4N2_9BACT</name>
<proteinExistence type="inferred from homology"/>
<evidence type="ECO:0000259" key="4">
    <source>
        <dbReference type="Pfam" id="PF25975"/>
    </source>
</evidence>
<comment type="similarity">
    <text evidence="1">Belongs to the membrane fusion protein (MFP) (TC 8.A.1) family.</text>
</comment>
<feature type="domain" description="CzcB-like C-terminal circularly permuted SH3-like" evidence="4">
    <location>
        <begin position="416"/>
        <end position="476"/>
    </location>
</feature>
<dbReference type="Proteomes" id="UP001500298">
    <property type="component" value="Unassembled WGS sequence"/>
</dbReference>
<protein>
    <recommendedName>
        <fullName evidence="4">CzcB-like C-terminal circularly permuted SH3-like domain-containing protein</fullName>
    </recommendedName>
</protein>
<dbReference type="Pfam" id="PF25975">
    <property type="entry name" value="CzcB_C"/>
    <property type="match status" value="1"/>
</dbReference>
<evidence type="ECO:0000256" key="3">
    <source>
        <dbReference type="SAM" id="MobiDB-lite"/>
    </source>
</evidence>
<keyword evidence="2" id="KW-0813">Transport</keyword>
<dbReference type="Gene3D" id="1.10.287.470">
    <property type="entry name" value="Helix hairpin bin"/>
    <property type="match status" value="1"/>
</dbReference>
<feature type="region of interest" description="Disordered" evidence="3">
    <location>
        <begin position="1"/>
        <end position="28"/>
    </location>
</feature>
<dbReference type="PANTHER" id="PTHR30097">
    <property type="entry name" value="CATION EFFLUX SYSTEM PROTEIN CUSB"/>
    <property type="match status" value="1"/>
</dbReference>
<evidence type="ECO:0000313" key="6">
    <source>
        <dbReference type="Proteomes" id="UP001500298"/>
    </source>
</evidence>
<dbReference type="EMBL" id="BAABJX010000011">
    <property type="protein sequence ID" value="GAA4824465.1"/>
    <property type="molecule type" value="Genomic_DNA"/>
</dbReference>
<sequence length="491" mass="53739">MMVACQPASQHEHDEAGEHGHQHGGAPSTAHTLWTEQVELFVEFPALVVGNVSRFAAHFTQLEGHQPVREGNVTVSLIKGKKGIRQTVDAPSSPGIFTPSLRPQEAGTYQLIFSLKTPTYSERIILNNIVVYASEKEAQKALPAEGENSNTISFLKEQAWKMPFHTVPVLNKEIYKAIPTSGFWIEAPAAYQVLVAPTSGRVHFNEKMLTEGNVVRKGEVIMTVSSESLTTNNLGAEVRKAKAAYELAKSVYDRKKILRESKVVSATDFEKAAQEYQVAKENYETLSNGYTTGGKQVRAPFDGFIKSVSTENGRFTAQGADLLAVSSHENSLLEIRVNPSYNIDLQQIQDLWYQPNPGSWSSLKEKGGKIISVSKEVDSQQPLLSVFAEVEEGIAMPEGSFTEVQIAVGTPEKTTVVPASALLEDYGQYSVMVQTGGESFERRYVVIGKQNGEEVEIVKGLEPNERVVTTGAYQVKMASMSGQAPAHGHAH</sequence>
<evidence type="ECO:0000256" key="2">
    <source>
        <dbReference type="ARBA" id="ARBA00022448"/>
    </source>
</evidence>
<keyword evidence="6" id="KW-1185">Reference proteome</keyword>
<feature type="compositionally biased region" description="Basic and acidic residues" evidence="3">
    <location>
        <begin position="10"/>
        <end position="21"/>
    </location>
</feature>
<dbReference type="Gene3D" id="2.40.420.20">
    <property type="match status" value="1"/>
</dbReference>